<dbReference type="SUPFAM" id="SSF50129">
    <property type="entry name" value="GroES-like"/>
    <property type="match status" value="1"/>
</dbReference>
<keyword evidence="1 5" id="KW-0479">Metal-binding</keyword>
<accession>A0ABP9MEH5</accession>
<evidence type="ECO:0000256" key="1">
    <source>
        <dbReference type="ARBA" id="ARBA00022723"/>
    </source>
</evidence>
<keyword evidence="2 5" id="KW-0862">Zinc</keyword>
<comment type="cofactor">
    <cofactor evidence="5">
        <name>Zn(2+)</name>
        <dbReference type="ChEBI" id="CHEBI:29105"/>
    </cofactor>
</comment>
<proteinExistence type="inferred from homology"/>
<dbReference type="Gene3D" id="3.40.50.720">
    <property type="entry name" value="NAD(P)-binding Rossmann-like Domain"/>
    <property type="match status" value="1"/>
</dbReference>
<keyword evidence="3" id="KW-0560">Oxidoreductase</keyword>
<evidence type="ECO:0000259" key="6">
    <source>
        <dbReference type="SMART" id="SM00829"/>
    </source>
</evidence>
<evidence type="ECO:0000313" key="8">
    <source>
        <dbReference type="Proteomes" id="UP001500631"/>
    </source>
</evidence>
<feature type="domain" description="Enoyl reductase (ER)" evidence="6">
    <location>
        <begin position="10"/>
        <end position="359"/>
    </location>
</feature>
<evidence type="ECO:0000256" key="4">
    <source>
        <dbReference type="ARBA" id="ARBA00023027"/>
    </source>
</evidence>
<dbReference type="InterPro" id="IPR013154">
    <property type="entry name" value="ADH-like_N"/>
</dbReference>
<dbReference type="Pfam" id="PF08240">
    <property type="entry name" value="ADH_N"/>
    <property type="match status" value="1"/>
</dbReference>
<evidence type="ECO:0000256" key="3">
    <source>
        <dbReference type="ARBA" id="ARBA00023002"/>
    </source>
</evidence>
<dbReference type="InterPro" id="IPR002328">
    <property type="entry name" value="ADH_Zn_CS"/>
</dbReference>
<protein>
    <submittedName>
        <fullName evidence="7">Zn-dependent alcohol dehydrogenase</fullName>
    </submittedName>
</protein>
<dbReference type="Gene3D" id="3.90.180.10">
    <property type="entry name" value="Medium-chain alcohol dehydrogenases, catalytic domain"/>
    <property type="match status" value="1"/>
</dbReference>
<dbReference type="PANTHER" id="PTHR43880">
    <property type="entry name" value="ALCOHOL DEHYDROGENASE"/>
    <property type="match status" value="1"/>
</dbReference>
<keyword evidence="4" id="KW-0520">NAD</keyword>
<dbReference type="Proteomes" id="UP001500631">
    <property type="component" value="Unassembled WGS sequence"/>
</dbReference>
<evidence type="ECO:0000256" key="5">
    <source>
        <dbReference type="RuleBase" id="RU361277"/>
    </source>
</evidence>
<keyword evidence="8" id="KW-1185">Reference proteome</keyword>
<gene>
    <name evidence="7" type="ORF">GCM10023338_01400</name>
</gene>
<dbReference type="InterPro" id="IPR011032">
    <property type="entry name" value="GroES-like_sf"/>
</dbReference>
<sequence>MKASVIREFKTKFVTEEISIDNPVDYEVLVDVKASGLCHSDLHILNNGEGQQAPLVAGHEIAGVVSAVGDRVTEFKVGDHVAACVIQYCGCCDACLSGHSYQCLNKESTLRSADQPPRLSGKDGKPIFQLSGIAGFAEKALIHQNQLVKIPVEMPFPQACIMGCATATGAGAMINTAKIRPGDSVVVVGLGGVGLNAVSGARICGASKIIAVDIQDSKLELAKKFGATHTINSTTQNVVDEVMKITNGIGVDAAFEVIGLVPTTMDALNTLRLGGSLYLIGLFRPNQKLEIDGSVDLIYPNRNIKTIWMGSTNIKKDLPMYAQYYLDGRLNLDDLISREIHIDDVQKAYDDLATDKLGIARSVITSFD</sequence>
<dbReference type="SMART" id="SM00829">
    <property type="entry name" value="PKS_ER"/>
    <property type="match status" value="1"/>
</dbReference>
<dbReference type="PANTHER" id="PTHR43880:SF12">
    <property type="entry name" value="ALCOHOL DEHYDROGENASE CLASS-3"/>
    <property type="match status" value="1"/>
</dbReference>
<name>A0ABP9MEH5_9GAMM</name>
<dbReference type="RefSeq" id="WP_077925968.1">
    <property type="nucleotide sequence ID" value="NZ_BAABKE010000001.1"/>
</dbReference>
<reference evidence="8" key="1">
    <citation type="journal article" date="2019" name="Int. J. Syst. Evol. Microbiol.">
        <title>The Global Catalogue of Microorganisms (GCM) 10K type strain sequencing project: providing services to taxonomists for standard genome sequencing and annotation.</title>
        <authorList>
            <consortium name="The Broad Institute Genomics Platform"/>
            <consortium name="The Broad Institute Genome Sequencing Center for Infectious Disease"/>
            <person name="Wu L."/>
            <person name="Ma J."/>
        </authorList>
    </citation>
    <scope>NUCLEOTIDE SEQUENCE [LARGE SCALE GENOMIC DNA]</scope>
    <source>
        <strain evidence="8">JCM 18424</strain>
    </source>
</reference>
<evidence type="ECO:0000256" key="2">
    <source>
        <dbReference type="ARBA" id="ARBA00022833"/>
    </source>
</evidence>
<comment type="caution">
    <text evidence="7">The sequence shown here is derived from an EMBL/GenBank/DDBJ whole genome shotgun (WGS) entry which is preliminary data.</text>
</comment>
<evidence type="ECO:0000313" key="7">
    <source>
        <dbReference type="EMBL" id="GAA5093870.1"/>
    </source>
</evidence>
<dbReference type="Pfam" id="PF00107">
    <property type="entry name" value="ADH_zinc_N"/>
    <property type="match status" value="1"/>
</dbReference>
<comment type="similarity">
    <text evidence="5">Belongs to the zinc-containing alcohol dehydrogenase family.</text>
</comment>
<dbReference type="InterPro" id="IPR013149">
    <property type="entry name" value="ADH-like_C"/>
</dbReference>
<dbReference type="PROSITE" id="PS00059">
    <property type="entry name" value="ADH_ZINC"/>
    <property type="match status" value="1"/>
</dbReference>
<organism evidence="7 8">
    <name type="scientific">Wohlfahrtiimonas larvae</name>
    <dbReference type="NCBI Taxonomy" id="1157986"/>
    <lineage>
        <taxon>Bacteria</taxon>
        <taxon>Pseudomonadati</taxon>
        <taxon>Pseudomonadota</taxon>
        <taxon>Gammaproteobacteria</taxon>
        <taxon>Cardiobacteriales</taxon>
        <taxon>Ignatzschineriaceae</taxon>
        <taxon>Wohlfahrtiimonas</taxon>
    </lineage>
</organism>
<dbReference type="EMBL" id="BAABKE010000001">
    <property type="protein sequence ID" value="GAA5093870.1"/>
    <property type="molecule type" value="Genomic_DNA"/>
</dbReference>
<dbReference type="SUPFAM" id="SSF51735">
    <property type="entry name" value="NAD(P)-binding Rossmann-fold domains"/>
    <property type="match status" value="1"/>
</dbReference>
<dbReference type="InterPro" id="IPR020843">
    <property type="entry name" value="ER"/>
</dbReference>
<dbReference type="InterPro" id="IPR036291">
    <property type="entry name" value="NAD(P)-bd_dom_sf"/>
</dbReference>